<dbReference type="AlphaFoldDB" id="D2RGL2"/>
<dbReference type="InterPro" id="IPR007386">
    <property type="entry name" value="DUF447_N"/>
</dbReference>
<evidence type="ECO:0000259" key="2">
    <source>
        <dbReference type="Pfam" id="PF20766"/>
    </source>
</evidence>
<sequence>MKLSDFGFTDGINEVIGITIGEWINTAPLGIIVENPESTFAKLRIYPSHTRENLKKGTLYVNIVHDPLVFTISAFDDLSEDWFESSDPPIINGALAWCQFKANLKNCWVDLELSRGEVLRKGLRAVNRGFNALIEALVHATRLKQNPKLIEKVRYYAEIVEKCGGRREKEALEVMWSYLRKLYPHLSL</sequence>
<dbReference type="KEGG" id="apo:Arcpr_0367"/>
<dbReference type="Pfam" id="PF20766">
    <property type="entry name" value="DUF447_C"/>
    <property type="match status" value="1"/>
</dbReference>
<proteinExistence type="predicted"/>
<name>D2RGL2_ARCPA</name>
<dbReference type="InterPro" id="IPR012349">
    <property type="entry name" value="Split_barrel_FMN-bd"/>
</dbReference>
<dbReference type="Pfam" id="PF04289">
    <property type="entry name" value="DUF447_N"/>
    <property type="match status" value="1"/>
</dbReference>
<dbReference type="PaxDb" id="572546-Arcpr_0367"/>
<dbReference type="InterPro" id="IPR049288">
    <property type="entry name" value="DUF447_C"/>
</dbReference>
<feature type="domain" description="DUF447" evidence="1">
    <location>
        <begin position="13"/>
        <end position="103"/>
    </location>
</feature>
<dbReference type="OrthoDB" id="146030at2157"/>
<dbReference type="RefSeq" id="WP_012939773.1">
    <property type="nucleotide sequence ID" value="NC_013741.1"/>
</dbReference>
<evidence type="ECO:0000259" key="1">
    <source>
        <dbReference type="Pfam" id="PF04289"/>
    </source>
</evidence>
<keyword evidence="4" id="KW-1185">Reference proteome</keyword>
<gene>
    <name evidence="3" type="ordered locus">Arcpr_0367</name>
</gene>
<dbReference type="GeneID" id="8739022"/>
<evidence type="ECO:0000313" key="4">
    <source>
        <dbReference type="Proteomes" id="UP000001901"/>
    </source>
</evidence>
<dbReference type="HOGENOM" id="CLU_110565_0_0_2"/>
<evidence type="ECO:0000313" key="3">
    <source>
        <dbReference type="EMBL" id="ADB57437.1"/>
    </source>
</evidence>
<dbReference type="Gene3D" id="2.30.110.10">
    <property type="entry name" value="Electron Transport, Fmn-binding Protein, Chain A"/>
    <property type="match status" value="1"/>
</dbReference>
<dbReference type="Gene3D" id="1.20.58.290">
    <property type="entry name" value="Hypothetical membrane protein ta0354_69_121"/>
    <property type="match status" value="1"/>
</dbReference>
<feature type="domain" description="DUF447" evidence="2">
    <location>
        <begin position="127"/>
        <end position="175"/>
    </location>
</feature>
<dbReference type="eggNOG" id="arCOG04458">
    <property type="taxonomic scope" value="Archaea"/>
</dbReference>
<evidence type="ECO:0008006" key="5">
    <source>
        <dbReference type="Google" id="ProtNLM"/>
    </source>
</evidence>
<reference evidence="3 4" key="1">
    <citation type="journal article" date="2010" name="Stand. Genomic Sci.">
        <title>Complete genome sequence of Archaeoglobus profundus type strain (AV18).</title>
        <authorList>
            <person name="von Jan M."/>
            <person name="Lapidus A."/>
            <person name="Del Rio T.G."/>
            <person name="Copeland A."/>
            <person name="Tice H."/>
            <person name="Cheng J.F."/>
            <person name="Lucas S."/>
            <person name="Chen F."/>
            <person name="Nolan M."/>
            <person name="Goodwin L."/>
            <person name="Han C."/>
            <person name="Pitluck S."/>
            <person name="Liolios K."/>
            <person name="Ivanova N."/>
            <person name="Mavromatis K."/>
            <person name="Ovchinnikova G."/>
            <person name="Chertkov O."/>
            <person name="Pati A."/>
            <person name="Chen A."/>
            <person name="Palaniappan K."/>
            <person name="Land M."/>
            <person name="Hauser L."/>
            <person name="Chang Y.J."/>
            <person name="Jeffries C.D."/>
            <person name="Saunders E."/>
            <person name="Brettin T."/>
            <person name="Detter J.C."/>
            <person name="Chain P."/>
            <person name="Eichinger K."/>
            <person name="Huber H."/>
            <person name="Spring S."/>
            <person name="Rohde M."/>
            <person name="Goker M."/>
            <person name="Wirth R."/>
            <person name="Woyke T."/>
            <person name="Bristow J."/>
            <person name="Eisen J.A."/>
            <person name="Markowitz V."/>
            <person name="Hugenholtz P."/>
            <person name="Kyrpides N.C."/>
            <person name="Klenk H.P."/>
        </authorList>
    </citation>
    <scope>NUCLEOTIDE SEQUENCE [LARGE SCALE GENOMIC DNA]</scope>
    <source>
        <strain evidence="4">DSM 5631 / JCM 9629 / NBRC 100127 / Av18</strain>
    </source>
</reference>
<protein>
    <recommendedName>
        <fullName evidence="5">DUF447 family protein</fullName>
    </recommendedName>
</protein>
<dbReference type="Proteomes" id="UP000001901">
    <property type="component" value="Chromosome"/>
</dbReference>
<dbReference type="STRING" id="572546.Arcpr_0367"/>
<dbReference type="SUPFAM" id="SSF50475">
    <property type="entry name" value="FMN-binding split barrel"/>
    <property type="match status" value="1"/>
</dbReference>
<organism evidence="3 4">
    <name type="scientific">Archaeoglobus profundus (strain DSM 5631 / JCM 9629 / NBRC 100127 / Av18)</name>
    <dbReference type="NCBI Taxonomy" id="572546"/>
    <lineage>
        <taxon>Archaea</taxon>
        <taxon>Methanobacteriati</taxon>
        <taxon>Methanobacteriota</taxon>
        <taxon>Archaeoglobi</taxon>
        <taxon>Archaeoglobales</taxon>
        <taxon>Archaeoglobaceae</taxon>
        <taxon>Archaeoglobus</taxon>
    </lineage>
</organism>
<accession>D2RGL2</accession>
<dbReference type="EMBL" id="CP001857">
    <property type="protein sequence ID" value="ADB57437.1"/>
    <property type="molecule type" value="Genomic_DNA"/>
</dbReference>